<feature type="region of interest" description="Disordered" evidence="1">
    <location>
        <begin position="1"/>
        <end position="90"/>
    </location>
</feature>
<dbReference type="EMBL" id="JAVFKD010000014">
    <property type="protein sequence ID" value="KAK5990298.1"/>
    <property type="molecule type" value="Genomic_DNA"/>
</dbReference>
<feature type="compositionally biased region" description="Low complexity" evidence="1">
    <location>
        <begin position="17"/>
        <end position="42"/>
    </location>
</feature>
<evidence type="ECO:0000313" key="3">
    <source>
        <dbReference type="Proteomes" id="UP001338125"/>
    </source>
</evidence>
<keyword evidence="3" id="KW-1185">Reference proteome</keyword>
<organism evidence="2 3">
    <name type="scientific">Cladobotryum mycophilum</name>
    <dbReference type="NCBI Taxonomy" id="491253"/>
    <lineage>
        <taxon>Eukaryota</taxon>
        <taxon>Fungi</taxon>
        <taxon>Dikarya</taxon>
        <taxon>Ascomycota</taxon>
        <taxon>Pezizomycotina</taxon>
        <taxon>Sordariomycetes</taxon>
        <taxon>Hypocreomycetidae</taxon>
        <taxon>Hypocreales</taxon>
        <taxon>Hypocreaceae</taxon>
        <taxon>Cladobotryum</taxon>
    </lineage>
</organism>
<proteinExistence type="predicted"/>
<name>A0ABR0SDQ9_9HYPO</name>
<evidence type="ECO:0000313" key="2">
    <source>
        <dbReference type="EMBL" id="KAK5990298.1"/>
    </source>
</evidence>
<evidence type="ECO:0000256" key="1">
    <source>
        <dbReference type="SAM" id="MobiDB-lite"/>
    </source>
</evidence>
<reference evidence="2 3" key="1">
    <citation type="submission" date="2024-01" db="EMBL/GenBank/DDBJ databases">
        <title>Complete genome of Cladobotryum mycophilum ATHUM6906.</title>
        <authorList>
            <person name="Christinaki A.C."/>
            <person name="Myridakis A.I."/>
            <person name="Kouvelis V.N."/>
        </authorList>
    </citation>
    <scope>NUCLEOTIDE SEQUENCE [LARGE SCALE GENOMIC DNA]</scope>
    <source>
        <strain evidence="2 3">ATHUM6906</strain>
    </source>
</reference>
<sequence>MAIRDRFRRALRKSDSSDSMSQSDSNSTTASTRHSSSSEASSPIIPLTKSSSFRLTRTFTFGSRDKDKDNKEKPKPKEKARPRKSNNKVWMHPSQRPLTEQNLRHQEMLSHFTMTFGTSNASQLEDIDYDGVSPCCTRPSSIDGGSR</sequence>
<feature type="compositionally biased region" description="Basic and acidic residues" evidence="1">
    <location>
        <begin position="63"/>
        <end position="79"/>
    </location>
</feature>
<comment type="caution">
    <text evidence="2">The sequence shown here is derived from an EMBL/GenBank/DDBJ whole genome shotgun (WGS) entry which is preliminary data.</text>
</comment>
<accession>A0ABR0SDQ9</accession>
<dbReference type="Proteomes" id="UP001338125">
    <property type="component" value="Unassembled WGS sequence"/>
</dbReference>
<feature type="compositionally biased region" description="Polar residues" evidence="1">
    <location>
        <begin position="48"/>
        <end position="61"/>
    </location>
</feature>
<protein>
    <submittedName>
        <fullName evidence="2">Uncharacterized protein</fullName>
    </submittedName>
</protein>
<feature type="compositionally biased region" description="Basic residues" evidence="1">
    <location>
        <begin position="1"/>
        <end position="11"/>
    </location>
</feature>
<gene>
    <name evidence="2" type="ORF">PT974_08565</name>
</gene>